<dbReference type="AlphaFoldDB" id="A0A183U2R8"/>
<dbReference type="EMBL" id="UYWY01003052">
    <property type="protein sequence ID" value="VDM28505.1"/>
    <property type="molecule type" value="Genomic_DNA"/>
</dbReference>
<proteinExistence type="predicted"/>
<organism evidence="2 3">
    <name type="scientific">Toxocara canis</name>
    <name type="common">Canine roundworm</name>
    <dbReference type="NCBI Taxonomy" id="6265"/>
    <lineage>
        <taxon>Eukaryota</taxon>
        <taxon>Metazoa</taxon>
        <taxon>Ecdysozoa</taxon>
        <taxon>Nematoda</taxon>
        <taxon>Chromadorea</taxon>
        <taxon>Rhabditida</taxon>
        <taxon>Spirurina</taxon>
        <taxon>Ascaridomorpha</taxon>
        <taxon>Ascaridoidea</taxon>
        <taxon>Toxocaridae</taxon>
        <taxon>Toxocara</taxon>
    </lineage>
</organism>
<keyword evidence="2" id="KW-1185">Reference proteome</keyword>
<sequence>MAVFDAQNDGAPLGPRLRETWVYPRKARSPRWYTLGIRSDDENTVTMDDARKQRAYVSHRELALYHYAYRAADKPALVVGSTSPGAAILFEANVAVRLNISRVDTDRVTVETKAMITAELQKRRR</sequence>
<evidence type="ECO:0000313" key="2">
    <source>
        <dbReference type="Proteomes" id="UP000050794"/>
    </source>
</evidence>
<gene>
    <name evidence="1" type="ORF">TCNE_LOCUS2788</name>
</gene>
<reference evidence="1 2" key="2">
    <citation type="submission" date="2018-11" db="EMBL/GenBank/DDBJ databases">
        <authorList>
            <consortium name="Pathogen Informatics"/>
        </authorList>
    </citation>
    <scope>NUCLEOTIDE SEQUENCE [LARGE SCALE GENOMIC DNA]</scope>
</reference>
<dbReference type="WBParaSite" id="TCNE_0000278801-mRNA-1">
    <property type="protein sequence ID" value="TCNE_0000278801-mRNA-1"/>
    <property type="gene ID" value="TCNE_0000278801"/>
</dbReference>
<name>A0A183U2R8_TOXCA</name>
<dbReference type="Proteomes" id="UP000050794">
    <property type="component" value="Unassembled WGS sequence"/>
</dbReference>
<protein>
    <submittedName>
        <fullName evidence="3">Lipocalin-like domain-containing protein</fullName>
    </submittedName>
</protein>
<evidence type="ECO:0000313" key="1">
    <source>
        <dbReference type="EMBL" id="VDM28505.1"/>
    </source>
</evidence>
<reference evidence="3" key="1">
    <citation type="submission" date="2016-06" db="UniProtKB">
        <authorList>
            <consortium name="WormBaseParasite"/>
        </authorList>
    </citation>
    <scope>IDENTIFICATION</scope>
</reference>
<accession>A0A183U2R8</accession>
<evidence type="ECO:0000313" key="3">
    <source>
        <dbReference type="WBParaSite" id="TCNE_0000278801-mRNA-1"/>
    </source>
</evidence>